<sequence>MQELAQAETKAAAETSSPPVRRCALTRQALEKHELIRFVASPDGEIVPDLKEKLPGRGVWITADHASVAEAAKRNAFARGLKTSVKVPPGLADRLGQMLNEAAISALGLANKAGEVTCGFAKVEEAIRRERVLALVHALDAAEDGCKKLDAKFRARAGEDALPPIRGFTSEQLSLVLGRTNVIHAALARGGAAKNFIEAANRAMRYFLGSGAFEASIGPDTDTE</sequence>
<dbReference type="Proteomes" id="UP000095087">
    <property type="component" value="Unassembled WGS sequence"/>
</dbReference>
<dbReference type="PANTHER" id="PTHR34215:SF1">
    <property type="entry name" value="YLXR DOMAIN-CONTAINING PROTEIN"/>
    <property type="match status" value="1"/>
</dbReference>
<dbReference type="PATRIC" id="fig|1177755.3.peg.2782"/>
<dbReference type="Gene3D" id="3.30.1330.30">
    <property type="match status" value="1"/>
</dbReference>
<dbReference type="InterPro" id="IPR037465">
    <property type="entry name" value="YlxR"/>
</dbReference>
<dbReference type="RefSeq" id="WP_342586691.1">
    <property type="nucleotide sequence ID" value="NZ_MASI01000008.1"/>
</dbReference>
<evidence type="ECO:0000313" key="2">
    <source>
        <dbReference type="EMBL" id="ODA66361.1"/>
    </source>
</evidence>
<name>A0A1E2RVX1_9HYPH</name>
<protein>
    <recommendedName>
        <fullName evidence="1">YlxR domain-containing protein</fullName>
    </recommendedName>
</protein>
<evidence type="ECO:0000259" key="1">
    <source>
        <dbReference type="Pfam" id="PF04296"/>
    </source>
</evidence>
<evidence type="ECO:0000313" key="3">
    <source>
        <dbReference type="Proteomes" id="UP000095087"/>
    </source>
</evidence>
<proteinExistence type="predicted"/>
<dbReference type="NCBIfam" id="NF006622">
    <property type="entry name" value="PRK09190.1"/>
    <property type="match status" value="1"/>
</dbReference>
<accession>A0A1E2RVX1</accession>
<dbReference type="PANTHER" id="PTHR34215">
    <property type="entry name" value="BLL0784 PROTEIN"/>
    <property type="match status" value="1"/>
</dbReference>
<dbReference type="InterPro" id="IPR007393">
    <property type="entry name" value="YlxR_dom"/>
</dbReference>
<dbReference type="InterPro" id="IPR035931">
    <property type="entry name" value="YlxR-like_sf"/>
</dbReference>
<dbReference type="SUPFAM" id="SSF64376">
    <property type="entry name" value="YlxR-like"/>
    <property type="match status" value="1"/>
</dbReference>
<keyword evidence="3" id="KW-1185">Reference proteome</keyword>
<feature type="domain" description="YlxR" evidence="1">
    <location>
        <begin position="21"/>
        <end position="95"/>
    </location>
</feature>
<dbReference type="CDD" id="cd00279">
    <property type="entry name" value="YlxR"/>
    <property type="match status" value="1"/>
</dbReference>
<dbReference type="AlphaFoldDB" id="A0A1E2RVX1"/>
<organism evidence="2 3">
    <name type="scientific">Methyloligella halotolerans</name>
    <dbReference type="NCBI Taxonomy" id="1177755"/>
    <lineage>
        <taxon>Bacteria</taxon>
        <taxon>Pseudomonadati</taxon>
        <taxon>Pseudomonadota</taxon>
        <taxon>Alphaproteobacteria</taxon>
        <taxon>Hyphomicrobiales</taxon>
        <taxon>Hyphomicrobiaceae</taxon>
        <taxon>Methyloligella</taxon>
    </lineage>
</organism>
<dbReference type="Pfam" id="PF04296">
    <property type="entry name" value="YlxR"/>
    <property type="match status" value="1"/>
</dbReference>
<comment type="caution">
    <text evidence="2">The sequence shown here is derived from an EMBL/GenBank/DDBJ whole genome shotgun (WGS) entry which is preliminary data.</text>
</comment>
<dbReference type="STRING" id="1177755.A7A08_02759"/>
<reference evidence="2 3" key="1">
    <citation type="submission" date="2016-07" db="EMBL/GenBank/DDBJ databases">
        <title>Draft genome sequence of Methyloligella halotolerans C2T (VKM B-2706T=CCUG 61687T=DSM 25045T), a halotolerant polyhydroxybutyrate accumulating methylotroph.</title>
        <authorList>
            <person name="Vasilenko O.V."/>
            <person name="Doronina N.V."/>
            <person name="Poroshina M.N."/>
            <person name="Tarlachkov S.V."/>
            <person name="Trotsenko Y.A."/>
        </authorList>
    </citation>
    <scope>NUCLEOTIDE SEQUENCE [LARGE SCALE GENOMIC DNA]</scope>
    <source>
        <strain evidence="2 3">VKM B-2706</strain>
    </source>
</reference>
<dbReference type="InterPro" id="IPR029064">
    <property type="entry name" value="Ribosomal_eL30-like_sf"/>
</dbReference>
<gene>
    <name evidence="2" type="ORF">A7A08_02759</name>
</gene>
<dbReference type="SUPFAM" id="SSF55315">
    <property type="entry name" value="L30e-like"/>
    <property type="match status" value="1"/>
</dbReference>
<dbReference type="EMBL" id="MASI01000008">
    <property type="protein sequence ID" value="ODA66361.1"/>
    <property type="molecule type" value="Genomic_DNA"/>
</dbReference>